<name>A0ABY7ZV42_9ACTN</name>
<keyword evidence="1" id="KW-0238">DNA-binding</keyword>
<keyword evidence="2" id="KW-1185">Reference proteome</keyword>
<organism evidence="1 2">
    <name type="scientific">Micromonospora cathayae</name>
    <dbReference type="NCBI Taxonomy" id="3028804"/>
    <lineage>
        <taxon>Bacteria</taxon>
        <taxon>Bacillati</taxon>
        <taxon>Actinomycetota</taxon>
        <taxon>Actinomycetes</taxon>
        <taxon>Micromonosporales</taxon>
        <taxon>Micromonosporaceae</taxon>
        <taxon>Micromonospora</taxon>
    </lineage>
</organism>
<dbReference type="Proteomes" id="UP001219605">
    <property type="component" value="Chromosome"/>
</dbReference>
<accession>A0ABY7ZV42</accession>
<gene>
    <name evidence="1" type="ORF">PVK37_04920</name>
</gene>
<proteinExistence type="predicted"/>
<sequence>MGVRRKRLYGAQELRERLGVSRTRVLQLIARPDFPEPYERLAGGAIWLAADVERWIAEHQPWKLDERADEEG</sequence>
<dbReference type="GO" id="GO:0003677">
    <property type="term" value="F:DNA binding"/>
    <property type="evidence" value="ECO:0007669"/>
    <property type="project" value="UniProtKB-KW"/>
</dbReference>
<protein>
    <submittedName>
        <fullName evidence="1">DNA-binding protein</fullName>
    </submittedName>
</protein>
<evidence type="ECO:0000313" key="1">
    <source>
        <dbReference type="EMBL" id="WDZ85784.1"/>
    </source>
</evidence>
<evidence type="ECO:0000313" key="2">
    <source>
        <dbReference type="Proteomes" id="UP001219605"/>
    </source>
</evidence>
<reference evidence="1 2" key="1">
    <citation type="submission" date="2023-02" db="EMBL/GenBank/DDBJ databases">
        <authorList>
            <person name="Mo P."/>
        </authorList>
    </citation>
    <scope>NUCLEOTIDE SEQUENCE [LARGE SCALE GENOMIC DNA]</scope>
    <source>
        <strain evidence="1 2">HUAS 3</strain>
    </source>
</reference>
<dbReference type="EMBL" id="CP118615">
    <property type="protein sequence ID" value="WDZ85784.1"/>
    <property type="molecule type" value="Genomic_DNA"/>
</dbReference>